<dbReference type="Proteomes" id="UP001179858">
    <property type="component" value="Chromosome"/>
</dbReference>
<gene>
    <name evidence="1" type="ORF">QBD03_07475</name>
</gene>
<evidence type="ECO:0000313" key="1">
    <source>
        <dbReference type="EMBL" id="WGI18589.1"/>
    </source>
</evidence>
<reference evidence="1" key="1">
    <citation type="submission" date="2023-04" db="EMBL/GenBank/DDBJ databases">
        <title>Novel strain of Lactilactobacillus sakei and use thereof.</title>
        <authorList>
            <person name="Kim S.Y."/>
        </authorList>
    </citation>
    <scope>NUCLEOTIDE SEQUENCE</scope>
    <source>
        <strain evidence="1">HUP1</strain>
    </source>
</reference>
<organism evidence="1 2">
    <name type="scientific">Latilactobacillus sakei</name>
    <name type="common">Lactobacillus sakei</name>
    <dbReference type="NCBI Taxonomy" id="1599"/>
    <lineage>
        <taxon>Bacteria</taxon>
        <taxon>Bacillati</taxon>
        <taxon>Bacillota</taxon>
        <taxon>Bacilli</taxon>
        <taxon>Lactobacillales</taxon>
        <taxon>Lactobacillaceae</taxon>
        <taxon>Latilactobacillus</taxon>
    </lineage>
</organism>
<dbReference type="AlphaFoldDB" id="A0AAF0K3K9"/>
<protein>
    <submittedName>
        <fullName evidence="1">Uncharacterized protein</fullName>
    </submittedName>
</protein>
<sequence>MTKEELVKIVMAYEPDRSRAFLQSLPTSVLEKMVAICEMKLKKELTEQSIELGI</sequence>
<evidence type="ECO:0000313" key="2">
    <source>
        <dbReference type="Proteomes" id="UP001179858"/>
    </source>
</evidence>
<dbReference type="EMBL" id="CP122959">
    <property type="protein sequence ID" value="WGI18589.1"/>
    <property type="molecule type" value="Genomic_DNA"/>
</dbReference>
<name>A0AAF0K3K9_LATSK</name>
<dbReference type="RefSeq" id="WP_280102655.1">
    <property type="nucleotide sequence ID" value="NZ_CP122959.1"/>
</dbReference>
<accession>A0AAF0K3K9</accession>
<proteinExistence type="predicted"/>